<dbReference type="EMBL" id="CAJHJT010000012">
    <property type="protein sequence ID" value="CAD7000133.1"/>
    <property type="molecule type" value="Genomic_DNA"/>
</dbReference>
<comment type="caution">
    <text evidence="2">The sequence shown here is derived from an EMBL/GenBank/DDBJ whole genome shotgun (WGS) entry which is preliminary data.</text>
</comment>
<sequence length="131" mass="14386">MRSDQDGNNSKQQQQQQQAPTASSTLHITYFPITISKSAQCVVALVMAVALERHLMCHKQLFSRNITSLTLPQTSGRQVCHSSLAVEHIPSPPNESKQQVVTFSIRTLATTVSPANQRDTSVDRGQQSVEA</sequence>
<evidence type="ECO:0000313" key="2">
    <source>
        <dbReference type="EMBL" id="CAD7000133.1"/>
    </source>
</evidence>
<feature type="region of interest" description="Disordered" evidence="1">
    <location>
        <begin position="1"/>
        <end position="21"/>
    </location>
</feature>
<organism evidence="2 3">
    <name type="scientific">Ceratitis capitata</name>
    <name type="common">Mediterranean fruit fly</name>
    <name type="synonym">Tephritis capitata</name>
    <dbReference type="NCBI Taxonomy" id="7213"/>
    <lineage>
        <taxon>Eukaryota</taxon>
        <taxon>Metazoa</taxon>
        <taxon>Ecdysozoa</taxon>
        <taxon>Arthropoda</taxon>
        <taxon>Hexapoda</taxon>
        <taxon>Insecta</taxon>
        <taxon>Pterygota</taxon>
        <taxon>Neoptera</taxon>
        <taxon>Endopterygota</taxon>
        <taxon>Diptera</taxon>
        <taxon>Brachycera</taxon>
        <taxon>Muscomorpha</taxon>
        <taxon>Tephritoidea</taxon>
        <taxon>Tephritidae</taxon>
        <taxon>Ceratitis</taxon>
        <taxon>Ceratitis</taxon>
    </lineage>
</organism>
<protein>
    <submittedName>
        <fullName evidence="2">(Mediterranean fruit fly) hypothetical protein</fullName>
    </submittedName>
</protein>
<evidence type="ECO:0000256" key="1">
    <source>
        <dbReference type="SAM" id="MobiDB-lite"/>
    </source>
</evidence>
<name>A0A811UT36_CERCA</name>
<accession>A0A811UT36</accession>
<dbReference type="AlphaFoldDB" id="A0A811UT36"/>
<dbReference type="Proteomes" id="UP000606786">
    <property type="component" value="Unassembled WGS sequence"/>
</dbReference>
<evidence type="ECO:0000313" key="3">
    <source>
        <dbReference type="Proteomes" id="UP000606786"/>
    </source>
</evidence>
<keyword evidence="3" id="KW-1185">Reference proteome</keyword>
<gene>
    <name evidence="2" type="ORF">CCAP1982_LOCUS8626</name>
</gene>
<feature type="compositionally biased region" description="Polar residues" evidence="1">
    <location>
        <begin position="1"/>
        <end position="11"/>
    </location>
</feature>
<reference evidence="2" key="1">
    <citation type="submission" date="2020-11" db="EMBL/GenBank/DDBJ databases">
        <authorList>
            <person name="Whitehead M."/>
        </authorList>
    </citation>
    <scope>NUCLEOTIDE SEQUENCE</scope>
    <source>
        <strain evidence="2">EGII</strain>
    </source>
</reference>
<proteinExistence type="predicted"/>